<protein>
    <submittedName>
        <fullName evidence="1">Uncharacterized protein</fullName>
    </submittedName>
</protein>
<proteinExistence type="predicted"/>
<dbReference type="Pfam" id="PF04255">
    <property type="entry name" value="DUF433"/>
    <property type="match status" value="1"/>
</dbReference>
<evidence type="ECO:0000313" key="1">
    <source>
        <dbReference type="EMBL" id="DAD94062.1"/>
    </source>
</evidence>
<sequence>MGILKGGVSMTNILTNENFEVFFPTETMYKFDGSKKIKNKKFYTILTFLKLKYSRAFNDIIEKYIVHDKGIRNGEATIKGTRISTLDLLCILDEAREEENKLKYIYEQYPSITDKEQILAAILYMIKKTSTIPMLISIMCS</sequence>
<dbReference type="InterPro" id="IPR009057">
    <property type="entry name" value="Homeodomain-like_sf"/>
</dbReference>
<dbReference type="SUPFAM" id="SSF46689">
    <property type="entry name" value="Homeodomain-like"/>
    <property type="match status" value="1"/>
</dbReference>
<dbReference type="InterPro" id="IPR007367">
    <property type="entry name" value="DUF433"/>
</dbReference>
<dbReference type="EMBL" id="BK015173">
    <property type="protein sequence ID" value="DAD94062.1"/>
    <property type="molecule type" value="Genomic_DNA"/>
</dbReference>
<accession>A0A8S5NH77</accession>
<name>A0A8S5NH77_9CAUD</name>
<dbReference type="InterPro" id="IPR036388">
    <property type="entry name" value="WH-like_DNA-bd_sf"/>
</dbReference>
<reference evidence="1" key="1">
    <citation type="journal article" date="2021" name="Proc. Natl. Acad. Sci. U.S.A.">
        <title>A Catalog of Tens of Thousands of Viruses from Human Metagenomes Reveals Hidden Associations with Chronic Diseases.</title>
        <authorList>
            <person name="Tisza M.J."/>
            <person name="Buck C.B."/>
        </authorList>
    </citation>
    <scope>NUCLEOTIDE SEQUENCE</scope>
    <source>
        <strain evidence="1">CtUF252</strain>
    </source>
</reference>
<dbReference type="Gene3D" id="1.10.10.10">
    <property type="entry name" value="Winged helix-like DNA-binding domain superfamily/Winged helix DNA-binding domain"/>
    <property type="match status" value="1"/>
</dbReference>
<organism evidence="1">
    <name type="scientific">Siphoviridae sp. ctUF252</name>
    <dbReference type="NCBI Taxonomy" id="2826350"/>
    <lineage>
        <taxon>Viruses</taxon>
        <taxon>Duplodnaviria</taxon>
        <taxon>Heunggongvirae</taxon>
        <taxon>Uroviricota</taxon>
        <taxon>Caudoviricetes</taxon>
    </lineage>
</organism>